<dbReference type="Proteomes" id="UP000499080">
    <property type="component" value="Unassembled WGS sequence"/>
</dbReference>
<keyword evidence="3" id="KW-1185">Reference proteome</keyword>
<sequence>LAMATEETVQTAEAVTKKPLYLLPKFTDSRWKDGMYDAEHKIVVPSMNIREDELLTFDQRVEVETRSLIFQYQLKYAEKEYELLRKEFQSIEERLNQREAADVKPVEHKFAKPADPVKKPAKKQKPGKNRTTSNSGSGSDTKDSSDDGKSSKERSGNPTKSKSSSDTDKELTSSQEEARRRSERLAKQN</sequence>
<evidence type="ECO:0000256" key="1">
    <source>
        <dbReference type="SAM" id="MobiDB-lite"/>
    </source>
</evidence>
<dbReference type="OrthoDB" id="6469751at2759"/>
<organism evidence="2 3">
    <name type="scientific">Araneus ventricosus</name>
    <name type="common">Orbweaver spider</name>
    <name type="synonym">Epeira ventricosa</name>
    <dbReference type="NCBI Taxonomy" id="182803"/>
    <lineage>
        <taxon>Eukaryota</taxon>
        <taxon>Metazoa</taxon>
        <taxon>Ecdysozoa</taxon>
        <taxon>Arthropoda</taxon>
        <taxon>Chelicerata</taxon>
        <taxon>Arachnida</taxon>
        <taxon>Araneae</taxon>
        <taxon>Araneomorphae</taxon>
        <taxon>Entelegynae</taxon>
        <taxon>Araneoidea</taxon>
        <taxon>Araneidae</taxon>
        <taxon>Araneus</taxon>
    </lineage>
</organism>
<accession>A0A4Y2W1R0</accession>
<name>A0A4Y2W1R0_ARAVE</name>
<protein>
    <submittedName>
        <fullName evidence="2">Uncharacterized protein</fullName>
    </submittedName>
</protein>
<gene>
    <name evidence="2" type="ORF">AVEN_47148_1</name>
</gene>
<feature type="compositionally biased region" description="Basic and acidic residues" evidence="1">
    <location>
        <begin position="163"/>
        <end position="189"/>
    </location>
</feature>
<feature type="non-terminal residue" evidence="2">
    <location>
        <position position="1"/>
    </location>
</feature>
<dbReference type="AlphaFoldDB" id="A0A4Y2W1R0"/>
<evidence type="ECO:0000313" key="2">
    <source>
        <dbReference type="EMBL" id="GBO30444.1"/>
    </source>
</evidence>
<feature type="compositionally biased region" description="Basic and acidic residues" evidence="1">
    <location>
        <begin position="140"/>
        <end position="155"/>
    </location>
</feature>
<feature type="compositionally biased region" description="Basic and acidic residues" evidence="1">
    <location>
        <begin position="98"/>
        <end position="118"/>
    </location>
</feature>
<feature type="compositionally biased region" description="Basic residues" evidence="1">
    <location>
        <begin position="119"/>
        <end position="128"/>
    </location>
</feature>
<evidence type="ECO:0000313" key="3">
    <source>
        <dbReference type="Proteomes" id="UP000499080"/>
    </source>
</evidence>
<feature type="compositionally biased region" description="Low complexity" evidence="1">
    <location>
        <begin position="129"/>
        <end position="139"/>
    </location>
</feature>
<reference evidence="2 3" key="1">
    <citation type="journal article" date="2019" name="Sci. Rep.">
        <title>Orb-weaving spider Araneus ventricosus genome elucidates the spidroin gene catalogue.</title>
        <authorList>
            <person name="Kono N."/>
            <person name="Nakamura H."/>
            <person name="Ohtoshi R."/>
            <person name="Moran D.A.P."/>
            <person name="Shinohara A."/>
            <person name="Yoshida Y."/>
            <person name="Fujiwara M."/>
            <person name="Mori M."/>
            <person name="Tomita M."/>
            <person name="Arakawa K."/>
        </authorList>
    </citation>
    <scope>NUCLEOTIDE SEQUENCE [LARGE SCALE GENOMIC DNA]</scope>
</reference>
<dbReference type="EMBL" id="BGPR01053612">
    <property type="protein sequence ID" value="GBO30444.1"/>
    <property type="molecule type" value="Genomic_DNA"/>
</dbReference>
<proteinExistence type="predicted"/>
<comment type="caution">
    <text evidence="2">The sequence shown here is derived from an EMBL/GenBank/DDBJ whole genome shotgun (WGS) entry which is preliminary data.</text>
</comment>
<feature type="region of interest" description="Disordered" evidence="1">
    <location>
        <begin position="98"/>
        <end position="189"/>
    </location>
</feature>